<reference evidence="5 6" key="1">
    <citation type="submission" date="2018-04" db="EMBL/GenBank/DDBJ databases">
        <title>Altererythrobacter sp. HME9302 genome sequencing and assembly.</title>
        <authorList>
            <person name="Kang H."/>
            <person name="Kim H."/>
            <person name="Joh K."/>
        </authorList>
    </citation>
    <scope>NUCLEOTIDE SEQUENCE [LARGE SCALE GENOMIC DNA]</scope>
    <source>
        <strain evidence="5 6">HME9302</strain>
    </source>
</reference>
<dbReference type="InterPro" id="IPR017150">
    <property type="entry name" value="Pept_M20_glutamate_carboxypep"/>
</dbReference>
<proteinExistence type="predicted"/>
<dbReference type="InterPro" id="IPR002933">
    <property type="entry name" value="Peptidase_M20"/>
</dbReference>
<dbReference type="GO" id="GO:0004180">
    <property type="term" value="F:carboxypeptidase activity"/>
    <property type="evidence" value="ECO:0007669"/>
    <property type="project" value="UniProtKB-KW"/>
</dbReference>
<feature type="active site" description="Proton acceptor" evidence="3">
    <location>
        <position position="200"/>
    </location>
</feature>
<dbReference type="Pfam" id="PF07687">
    <property type="entry name" value="M20_dimer"/>
    <property type="match status" value="1"/>
</dbReference>
<accession>A0A369Q4W6</accession>
<evidence type="ECO:0000259" key="4">
    <source>
        <dbReference type="Pfam" id="PF07687"/>
    </source>
</evidence>
<evidence type="ECO:0000313" key="5">
    <source>
        <dbReference type="EMBL" id="RDC59522.1"/>
    </source>
</evidence>
<dbReference type="NCBIfam" id="NF005602">
    <property type="entry name" value="PRK07338.1"/>
    <property type="match status" value="1"/>
</dbReference>
<keyword evidence="1" id="KW-0479">Metal-binding</keyword>
<dbReference type="InterPro" id="IPR011650">
    <property type="entry name" value="Peptidase_M20_dimer"/>
</dbReference>
<dbReference type="PANTHER" id="PTHR43808:SF9">
    <property type="entry name" value="BLL0789 PROTEIN"/>
    <property type="match status" value="1"/>
</dbReference>
<name>A0A369Q4W6_9SPHN</name>
<keyword evidence="5" id="KW-0121">Carboxypeptidase</keyword>
<gene>
    <name evidence="5" type="ORF">HME9302_00712</name>
</gene>
<keyword evidence="2 5" id="KW-0378">Hydrolase</keyword>
<evidence type="ECO:0000256" key="2">
    <source>
        <dbReference type="ARBA" id="ARBA00022801"/>
    </source>
</evidence>
<dbReference type="Pfam" id="PF01546">
    <property type="entry name" value="Peptidase_M20"/>
    <property type="match status" value="1"/>
</dbReference>
<keyword evidence="5" id="KW-0645">Protease</keyword>
<comment type="caution">
    <text evidence="5">The sequence shown here is derived from an EMBL/GenBank/DDBJ whole genome shotgun (WGS) entry which is preliminary data.</text>
</comment>
<organism evidence="5 6">
    <name type="scientific">Alteripontixanthobacter maritimus</name>
    <dbReference type="NCBI Taxonomy" id="2161824"/>
    <lineage>
        <taxon>Bacteria</taxon>
        <taxon>Pseudomonadati</taxon>
        <taxon>Pseudomonadota</taxon>
        <taxon>Alphaproteobacteria</taxon>
        <taxon>Sphingomonadales</taxon>
        <taxon>Erythrobacteraceae</taxon>
        <taxon>Alteripontixanthobacter</taxon>
    </lineage>
</organism>
<dbReference type="PIRSF" id="PIRSF037238">
    <property type="entry name" value="Carboxypeptidase_G2"/>
    <property type="match status" value="1"/>
</dbReference>
<evidence type="ECO:0000313" key="6">
    <source>
        <dbReference type="Proteomes" id="UP000253727"/>
    </source>
</evidence>
<sequence length="439" mass="46480">MAGCSQLCNSIGVCRTAGLDLTRCAAKAAGMENEPQITALGSVDAALIDSIDAPAMLEQVQGWSAINSGTGNLAGLERQAHALADAFAALPGEIELVEPAPVTAIDDRGREYERQFGKHLVMRVRPQTQRRFILTGHMDTVFPADHPFQDQQWLDDETLNGPGVADMKGGLSVMLHALLAFERSPVSGRVGYDIMINSDEETGSLASSDLIARLAGGKAAALTYEPSALPDGTLAHERGGTGNYSITASGKSAHAGRNPQDGRNAIVALSDLVLRLTEMAGEDITVNPAKIEGGSANNVVPDHAVLRFNIRPKTTHAMERFDNELNDLLRNIEAQHEVGLSRHGGVTRPPKKVDAKAQKLFDLVKECGALLGQDIGWKSTGGVCDGNNIAACGVPVVDTMGVRGGSIHSSDEFLIVPSLKERAALSALVLQRLATGDKF</sequence>
<feature type="domain" description="Peptidase M20 dimerisation" evidence="4">
    <location>
        <begin position="238"/>
        <end position="335"/>
    </location>
</feature>
<evidence type="ECO:0000256" key="3">
    <source>
        <dbReference type="PIRSR" id="PIRSR037238-1"/>
    </source>
</evidence>
<dbReference type="EMBL" id="QBKA01000002">
    <property type="protein sequence ID" value="RDC59522.1"/>
    <property type="molecule type" value="Genomic_DNA"/>
</dbReference>
<dbReference type="Gene3D" id="3.30.70.360">
    <property type="match status" value="1"/>
</dbReference>
<dbReference type="SUPFAM" id="SSF53187">
    <property type="entry name" value="Zn-dependent exopeptidases"/>
    <property type="match status" value="1"/>
</dbReference>
<dbReference type="InterPro" id="IPR036264">
    <property type="entry name" value="Bact_exopeptidase_dim_dom"/>
</dbReference>
<dbReference type="PANTHER" id="PTHR43808">
    <property type="entry name" value="ACETYLORNITHINE DEACETYLASE"/>
    <property type="match status" value="1"/>
</dbReference>
<dbReference type="AlphaFoldDB" id="A0A369Q4W6"/>
<dbReference type="InterPro" id="IPR050072">
    <property type="entry name" value="Peptidase_M20A"/>
</dbReference>
<dbReference type="EC" id="3.4.17.11" evidence="5"/>
<dbReference type="SUPFAM" id="SSF55031">
    <property type="entry name" value="Bacterial exopeptidase dimerisation domain"/>
    <property type="match status" value="1"/>
</dbReference>
<keyword evidence="6" id="KW-1185">Reference proteome</keyword>
<feature type="active site" evidence="3">
    <location>
        <position position="139"/>
    </location>
</feature>
<evidence type="ECO:0000256" key="1">
    <source>
        <dbReference type="ARBA" id="ARBA00022723"/>
    </source>
</evidence>
<dbReference type="Proteomes" id="UP000253727">
    <property type="component" value="Unassembled WGS sequence"/>
</dbReference>
<protein>
    <submittedName>
        <fullName evidence="5">Glutamate carboxypeptidase</fullName>
        <ecNumber evidence="5">3.4.17.11</ecNumber>
    </submittedName>
</protein>
<dbReference type="GO" id="GO:0046872">
    <property type="term" value="F:metal ion binding"/>
    <property type="evidence" value="ECO:0007669"/>
    <property type="project" value="UniProtKB-KW"/>
</dbReference>
<dbReference type="Gene3D" id="3.40.630.10">
    <property type="entry name" value="Zn peptidases"/>
    <property type="match status" value="1"/>
</dbReference>